<evidence type="ECO:0000313" key="9">
    <source>
        <dbReference type="Proteomes" id="UP000295662"/>
    </source>
</evidence>
<evidence type="ECO:0000256" key="2">
    <source>
        <dbReference type="ARBA" id="ARBA00022730"/>
    </source>
</evidence>
<gene>
    <name evidence="7" type="primary">rplR</name>
    <name evidence="8" type="ORF">EI77_04559</name>
</gene>
<dbReference type="PANTHER" id="PTHR12899:SF3">
    <property type="entry name" value="LARGE RIBOSOMAL SUBUNIT PROTEIN UL18M"/>
    <property type="match status" value="1"/>
</dbReference>
<dbReference type="FunFam" id="3.30.420.100:FF:000001">
    <property type="entry name" value="50S ribosomal protein L18"/>
    <property type="match status" value="1"/>
</dbReference>
<comment type="similarity">
    <text evidence="1 7">Belongs to the universal ribosomal protein uL18 family.</text>
</comment>
<comment type="subunit">
    <text evidence="7">Part of the 50S ribosomal subunit; part of the 5S rRNA/L5/L18/L25 subcomplex. Contacts the 5S and 23S rRNAs.</text>
</comment>
<dbReference type="InterPro" id="IPR005484">
    <property type="entry name" value="Ribosomal_uL18_bac/plant/anim"/>
</dbReference>
<keyword evidence="3 7" id="KW-0694">RNA-binding</keyword>
<keyword evidence="5 7" id="KW-0687">Ribonucleoprotein</keyword>
<dbReference type="GO" id="GO:0005840">
    <property type="term" value="C:ribosome"/>
    <property type="evidence" value="ECO:0007669"/>
    <property type="project" value="UniProtKB-KW"/>
</dbReference>
<dbReference type="EMBL" id="SOCA01000017">
    <property type="protein sequence ID" value="TDU63038.1"/>
    <property type="molecule type" value="Genomic_DNA"/>
</dbReference>
<dbReference type="RefSeq" id="WP_279586935.1">
    <property type="nucleotide sequence ID" value="NZ_SOCA01000017.1"/>
</dbReference>
<dbReference type="GO" id="GO:0006412">
    <property type="term" value="P:translation"/>
    <property type="evidence" value="ECO:0007669"/>
    <property type="project" value="UniProtKB-UniRule"/>
</dbReference>
<sequence>MAAKNRKLTRSRIHARIRKTLSGTSQRPRLAVYFSNSNVYAQIIDDVAGKTIVSASTKEKGFGESRANSETAAKVGQAVAERAIAANISAVVFDRGGFTYHGKVKALADAAREKGLKF</sequence>
<evidence type="ECO:0000256" key="4">
    <source>
        <dbReference type="ARBA" id="ARBA00022980"/>
    </source>
</evidence>
<evidence type="ECO:0000313" key="8">
    <source>
        <dbReference type="EMBL" id="TDU63038.1"/>
    </source>
</evidence>
<dbReference type="GO" id="GO:1990904">
    <property type="term" value="C:ribonucleoprotein complex"/>
    <property type="evidence" value="ECO:0007669"/>
    <property type="project" value="UniProtKB-KW"/>
</dbReference>
<evidence type="ECO:0000256" key="6">
    <source>
        <dbReference type="ARBA" id="ARBA00035197"/>
    </source>
</evidence>
<keyword evidence="2 7" id="KW-0699">rRNA-binding</keyword>
<dbReference type="InterPro" id="IPR004389">
    <property type="entry name" value="Ribosomal_uL18_bac-type"/>
</dbReference>
<dbReference type="Proteomes" id="UP000295662">
    <property type="component" value="Unassembled WGS sequence"/>
</dbReference>
<dbReference type="AlphaFoldDB" id="A0A4R7RIB0"/>
<dbReference type="PANTHER" id="PTHR12899">
    <property type="entry name" value="39S RIBOSOMAL PROTEIN L18, MITOCHONDRIAL"/>
    <property type="match status" value="1"/>
</dbReference>
<accession>A0A4R7RIB0</accession>
<evidence type="ECO:0000256" key="1">
    <source>
        <dbReference type="ARBA" id="ARBA00007116"/>
    </source>
</evidence>
<name>A0A4R7RIB0_9BACT</name>
<dbReference type="GO" id="GO:0003735">
    <property type="term" value="F:structural constituent of ribosome"/>
    <property type="evidence" value="ECO:0007669"/>
    <property type="project" value="InterPro"/>
</dbReference>
<comment type="caution">
    <text evidence="8">The sequence shown here is derived from an EMBL/GenBank/DDBJ whole genome shotgun (WGS) entry which is preliminary data.</text>
</comment>
<protein>
    <recommendedName>
        <fullName evidence="6 7">Large ribosomal subunit protein uL18</fullName>
    </recommendedName>
</protein>
<comment type="function">
    <text evidence="7">This is one of the proteins that bind and probably mediate the attachment of the 5S RNA into the large ribosomal subunit, where it forms part of the central protuberance.</text>
</comment>
<evidence type="ECO:0000256" key="7">
    <source>
        <dbReference type="HAMAP-Rule" id="MF_01337"/>
    </source>
</evidence>
<dbReference type="NCBIfam" id="TIGR00060">
    <property type="entry name" value="L18_bact"/>
    <property type="match status" value="1"/>
</dbReference>
<organism evidence="8 9">
    <name type="scientific">Prosthecobacter fusiformis</name>
    <dbReference type="NCBI Taxonomy" id="48464"/>
    <lineage>
        <taxon>Bacteria</taxon>
        <taxon>Pseudomonadati</taxon>
        <taxon>Verrucomicrobiota</taxon>
        <taxon>Verrucomicrobiia</taxon>
        <taxon>Verrucomicrobiales</taxon>
        <taxon>Verrucomicrobiaceae</taxon>
        <taxon>Prosthecobacter</taxon>
    </lineage>
</organism>
<dbReference type="GO" id="GO:0005737">
    <property type="term" value="C:cytoplasm"/>
    <property type="evidence" value="ECO:0007669"/>
    <property type="project" value="UniProtKB-ARBA"/>
</dbReference>
<dbReference type="GO" id="GO:0008097">
    <property type="term" value="F:5S rRNA binding"/>
    <property type="evidence" value="ECO:0007669"/>
    <property type="project" value="TreeGrafter"/>
</dbReference>
<dbReference type="HAMAP" id="MF_01337_B">
    <property type="entry name" value="Ribosomal_uL18_B"/>
    <property type="match status" value="1"/>
</dbReference>
<dbReference type="CDD" id="cd00432">
    <property type="entry name" value="Ribosomal_L18_L5e"/>
    <property type="match status" value="1"/>
</dbReference>
<dbReference type="Pfam" id="PF00861">
    <property type="entry name" value="Ribosomal_L18p"/>
    <property type="match status" value="1"/>
</dbReference>
<reference evidence="8 9" key="1">
    <citation type="submission" date="2019-03" db="EMBL/GenBank/DDBJ databases">
        <title>Genomic Encyclopedia of Archaeal and Bacterial Type Strains, Phase II (KMG-II): from individual species to whole genera.</title>
        <authorList>
            <person name="Goeker M."/>
        </authorList>
    </citation>
    <scope>NUCLEOTIDE SEQUENCE [LARGE SCALE GENOMIC DNA]</scope>
    <source>
        <strain evidence="8 9">ATCC 25309</strain>
    </source>
</reference>
<evidence type="ECO:0000256" key="5">
    <source>
        <dbReference type="ARBA" id="ARBA00023274"/>
    </source>
</evidence>
<dbReference type="InterPro" id="IPR057268">
    <property type="entry name" value="Ribosomal_L18"/>
</dbReference>
<keyword evidence="4 7" id="KW-0689">Ribosomal protein</keyword>
<dbReference type="Gene3D" id="3.30.420.100">
    <property type="match status" value="1"/>
</dbReference>
<dbReference type="SUPFAM" id="SSF53137">
    <property type="entry name" value="Translational machinery components"/>
    <property type="match status" value="1"/>
</dbReference>
<keyword evidence="9" id="KW-1185">Reference proteome</keyword>
<evidence type="ECO:0000256" key="3">
    <source>
        <dbReference type="ARBA" id="ARBA00022884"/>
    </source>
</evidence>
<proteinExistence type="inferred from homology"/>